<feature type="region of interest" description="Disordered" evidence="1">
    <location>
        <begin position="159"/>
        <end position="178"/>
    </location>
</feature>
<gene>
    <name evidence="2" type="ORF">LJ655_11830</name>
</gene>
<organism evidence="2 3">
    <name type="scientific">Paraburkholderia translucens</name>
    <dbReference type="NCBI Taxonomy" id="2886945"/>
    <lineage>
        <taxon>Bacteria</taxon>
        <taxon>Pseudomonadati</taxon>
        <taxon>Pseudomonadota</taxon>
        <taxon>Betaproteobacteria</taxon>
        <taxon>Burkholderiales</taxon>
        <taxon>Burkholderiaceae</taxon>
        <taxon>Paraburkholderia</taxon>
    </lineage>
</organism>
<evidence type="ECO:0000313" key="3">
    <source>
        <dbReference type="Proteomes" id="UP001430614"/>
    </source>
</evidence>
<feature type="region of interest" description="Disordered" evidence="1">
    <location>
        <begin position="61"/>
        <end position="118"/>
    </location>
</feature>
<name>A0ABS8KCS9_9BURK</name>
<proteinExistence type="predicted"/>
<evidence type="ECO:0000256" key="1">
    <source>
        <dbReference type="SAM" id="MobiDB-lite"/>
    </source>
</evidence>
<protein>
    <submittedName>
        <fullName evidence="2">TagK domain-containing protein</fullName>
    </submittedName>
</protein>
<reference evidence="2 3" key="1">
    <citation type="submission" date="2021-11" db="EMBL/GenBank/DDBJ databases">
        <authorList>
            <person name="Oh E.-T."/>
            <person name="Kim S.-B."/>
        </authorList>
    </citation>
    <scope>NUCLEOTIDE SEQUENCE [LARGE SCALE GENOMIC DNA]</scope>
    <source>
        <strain evidence="2 3">MMS20-SJTN17</strain>
    </source>
</reference>
<dbReference type="NCBIfam" id="NF033419">
    <property type="entry name" value="T6SS_TagK_dom"/>
    <property type="match status" value="1"/>
</dbReference>
<keyword evidence="3" id="KW-1185">Reference proteome</keyword>
<dbReference type="Proteomes" id="UP001430614">
    <property type="component" value="Unassembled WGS sequence"/>
</dbReference>
<dbReference type="EMBL" id="JAJITC010000005">
    <property type="protein sequence ID" value="MCC8402570.1"/>
    <property type="molecule type" value="Genomic_DNA"/>
</dbReference>
<dbReference type="RefSeq" id="WP_230561422.1">
    <property type="nucleotide sequence ID" value="NZ_JAJITC010000005.1"/>
</dbReference>
<evidence type="ECO:0000313" key="2">
    <source>
        <dbReference type="EMBL" id="MCC8402570.1"/>
    </source>
</evidence>
<feature type="compositionally biased region" description="Basic and acidic residues" evidence="1">
    <location>
        <begin position="166"/>
        <end position="178"/>
    </location>
</feature>
<sequence>MRWRFFYFRPERLFTNARFPGRSDPRLLTGQAMTGYQARWEHSPLEAHALRTLARTIQSVGPAPAVSRNDLPERSDASPKAFAGSTSRAGPERARCARPGNHADLQPMPDFSPDPPREALNAAEDLLAGQPSAVAPAADRIEPALPKLDEFSELIALAGEDDDDPLQLRRDPHAPERVEPDGLAKFLTAGSDASDPLAALTLEYRQALLSQKSGDAHEPRATSADRVESAILAPQDPFAELVDPSQTELSVSDLLTKGENIDTLLESLDSFDAGQIFKADQTQEILTLLAPRGVTSHRASRTPQLVREEHHLVSMDSHIAMPDSIEYEATEFPDEHTH</sequence>
<comment type="caution">
    <text evidence="2">The sequence shown here is derived from an EMBL/GenBank/DDBJ whole genome shotgun (WGS) entry which is preliminary data.</text>
</comment>
<accession>A0ABS8KCS9</accession>
<dbReference type="InterPro" id="IPR047914">
    <property type="entry name" value="TagK-like_C"/>
</dbReference>